<dbReference type="EMBL" id="JAOPJF010000012">
    <property type="protein sequence ID" value="KAK1147424.1"/>
    <property type="molecule type" value="Genomic_DNA"/>
</dbReference>
<protein>
    <submittedName>
        <fullName evidence="1">Uncharacterized protein</fullName>
    </submittedName>
</protein>
<comment type="caution">
    <text evidence="1">The sequence shown here is derived from an EMBL/GenBank/DDBJ whole genome shotgun (WGS) entry which is preliminary data.</text>
</comment>
<sequence>MVRCGLPRLNPRIPPVASKVSGPGKLAAISQNKLQRESMSHSPDLRRCLGHHDVYRKSVKAAQENARQRIDAMSGEEEAVSGETPINTSRDETLMPHFRAQITNAVKAMVRRRYHTGAPETTEPKVQELKVQELKVQEPKVQEIKLKEAKVQAIPVVAQGAPKMVTVIKRSRRHASWLLPGRKNLAQSSQLIAPNAAG</sequence>
<evidence type="ECO:0000313" key="2">
    <source>
        <dbReference type="Proteomes" id="UP001177260"/>
    </source>
</evidence>
<gene>
    <name evidence="1" type="ORF">N8T08_001506</name>
</gene>
<proteinExistence type="predicted"/>
<organism evidence="1 2">
    <name type="scientific">Aspergillus melleus</name>
    <dbReference type="NCBI Taxonomy" id="138277"/>
    <lineage>
        <taxon>Eukaryota</taxon>
        <taxon>Fungi</taxon>
        <taxon>Dikarya</taxon>
        <taxon>Ascomycota</taxon>
        <taxon>Pezizomycotina</taxon>
        <taxon>Eurotiomycetes</taxon>
        <taxon>Eurotiomycetidae</taxon>
        <taxon>Eurotiales</taxon>
        <taxon>Aspergillaceae</taxon>
        <taxon>Aspergillus</taxon>
        <taxon>Aspergillus subgen. Circumdati</taxon>
    </lineage>
</organism>
<keyword evidence="2" id="KW-1185">Reference proteome</keyword>
<accession>A0ACC3BAI6</accession>
<dbReference type="Proteomes" id="UP001177260">
    <property type="component" value="Unassembled WGS sequence"/>
</dbReference>
<reference evidence="1 2" key="1">
    <citation type="journal article" date="2023" name="ACS Omega">
        <title>Identification of the Neoaspergillic Acid Biosynthesis Gene Cluster by Establishing an In Vitro CRISPR-Ribonucleoprotein Genetic System in Aspergillus melleus.</title>
        <authorList>
            <person name="Yuan B."/>
            <person name="Grau M.F."/>
            <person name="Murata R.M."/>
            <person name="Torok T."/>
            <person name="Venkateswaran K."/>
            <person name="Stajich J.E."/>
            <person name="Wang C.C.C."/>
        </authorList>
    </citation>
    <scope>NUCLEOTIDE SEQUENCE [LARGE SCALE GENOMIC DNA]</scope>
    <source>
        <strain evidence="1 2">IMV 1140</strain>
    </source>
</reference>
<name>A0ACC3BAI6_9EURO</name>
<evidence type="ECO:0000313" key="1">
    <source>
        <dbReference type="EMBL" id="KAK1147424.1"/>
    </source>
</evidence>